<evidence type="ECO:0000313" key="4">
    <source>
        <dbReference type="Proteomes" id="UP000683360"/>
    </source>
</evidence>
<gene>
    <name evidence="3" type="ORF">MEDL_13698</name>
</gene>
<keyword evidence="4" id="KW-1185">Reference proteome</keyword>
<dbReference type="OrthoDB" id="6116533at2759"/>
<dbReference type="AlphaFoldDB" id="A0A8S3R195"/>
<evidence type="ECO:0000313" key="3">
    <source>
        <dbReference type="EMBL" id="CAG2198940.1"/>
    </source>
</evidence>
<reference evidence="3" key="1">
    <citation type="submission" date="2021-03" db="EMBL/GenBank/DDBJ databases">
        <authorList>
            <person name="Bekaert M."/>
        </authorList>
    </citation>
    <scope>NUCLEOTIDE SEQUENCE</scope>
</reference>
<feature type="region of interest" description="Disordered" evidence="1">
    <location>
        <begin position="28"/>
        <end position="50"/>
    </location>
</feature>
<dbReference type="EMBL" id="CAJPWZ010000704">
    <property type="protein sequence ID" value="CAG2198940.1"/>
    <property type="molecule type" value="Genomic_DNA"/>
</dbReference>
<organism evidence="3 4">
    <name type="scientific">Mytilus edulis</name>
    <name type="common">Blue mussel</name>
    <dbReference type="NCBI Taxonomy" id="6550"/>
    <lineage>
        <taxon>Eukaryota</taxon>
        <taxon>Metazoa</taxon>
        <taxon>Spiralia</taxon>
        <taxon>Lophotrochozoa</taxon>
        <taxon>Mollusca</taxon>
        <taxon>Bivalvia</taxon>
        <taxon>Autobranchia</taxon>
        <taxon>Pteriomorphia</taxon>
        <taxon>Mytilida</taxon>
        <taxon>Mytiloidea</taxon>
        <taxon>Mytilidae</taxon>
        <taxon>Mytilinae</taxon>
        <taxon>Mytilus</taxon>
    </lineage>
</organism>
<protein>
    <submittedName>
        <fullName evidence="3">Uncharacterized protein</fullName>
    </submittedName>
</protein>
<feature type="transmembrane region" description="Helical" evidence="2">
    <location>
        <begin position="6"/>
        <end position="22"/>
    </location>
</feature>
<name>A0A8S3R195_MYTED</name>
<comment type="caution">
    <text evidence="3">The sequence shown here is derived from an EMBL/GenBank/DDBJ whole genome shotgun (WGS) entry which is preliminary data.</text>
</comment>
<accession>A0A8S3R195</accession>
<proteinExistence type="predicted"/>
<evidence type="ECO:0000256" key="1">
    <source>
        <dbReference type="SAM" id="MobiDB-lite"/>
    </source>
</evidence>
<keyword evidence="2" id="KW-0812">Transmembrane</keyword>
<sequence>MSVVSVVDVLFILVLIVVYLNNHHWNVEHSQNDRPQNPNGNGHERRQGNVKSQSILDRIHRVPVLDNKRNEDILTIPSARYIFVFVDFNERNVILENPGQDLGDKKLVTVQAAQKIGADVFVTYVRDRGSNQLLPGNLYNQELSAFTSHFSLKGIGTQPEMFQCI</sequence>
<keyword evidence="2" id="KW-1133">Transmembrane helix</keyword>
<dbReference type="Proteomes" id="UP000683360">
    <property type="component" value="Unassembled WGS sequence"/>
</dbReference>
<keyword evidence="2" id="KW-0472">Membrane</keyword>
<evidence type="ECO:0000256" key="2">
    <source>
        <dbReference type="SAM" id="Phobius"/>
    </source>
</evidence>